<reference evidence="1" key="1">
    <citation type="submission" date="2024-01" db="EMBL/GenBank/DDBJ databases">
        <title>Bank of Algae and Cyanobacteria of the Azores (BACA) strain genomes.</title>
        <authorList>
            <person name="Luz R."/>
            <person name="Cordeiro R."/>
            <person name="Fonseca A."/>
            <person name="Goncalves V."/>
        </authorList>
    </citation>
    <scope>NUCLEOTIDE SEQUENCE</scope>
    <source>
        <strain evidence="1">BACA0141</strain>
    </source>
</reference>
<proteinExistence type="predicted"/>
<evidence type="ECO:0000313" key="1">
    <source>
        <dbReference type="EMBL" id="MEE3716315.1"/>
    </source>
</evidence>
<dbReference type="Proteomes" id="UP001333818">
    <property type="component" value="Unassembled WGS sequence"/>
</dbReference>
<dbReference type="EMBL" id="JAZBJZ010000016">
    <property type="protein sequence ID" value="MEE3716315.1"/>
    <property type="molecule type" value="Genomic_DNA"/>
</dbReference>
<dbReference type="RefSeq" id="WP_330482742.1">
    <property type="nucleotide sequence ID" value="NZ_JAZBJZ010000016.1"/>
</dbReference>
<organism evidence="1 2">
    <name type="scientific">Tumidithrix elongata BACA0141</name>
    <dbReference type="NCBI Taxonomy" id="2716417"/>
    <lineage>
        <taxon>Bacteria</taxon>
        <taxon>Bacillati</taxon>
        <taxon>Cyanobacteriota</taxon>
        <taxon>Cyanophyceae</taxon>
        <taxon>Pseudanabaenales</taxon>
        <taxon>Pseudanabaenaceae</taxon>
        <taxon>Tumidithrix</taxon>
        <taxon>Tumidithrix elongata</taxon>
    </lineage>
</organism>
<gene>
    <name evidence="1" type="ORF">V2H45_06115</name>
</gene>
<name>A0AAW9PR64_9CYAN</name>
<accession>A0AAW9PR64</accession>
<comment type="caution">
    <text evidence="1">The sequence shown here is derived from an EMBL/GenBank/DDBJ whole genome shotgun (WGS) entry which is preliminary data.</text>
</comment>
<evidence type="ECO:0000313" key="2">
    <source>
        <dbReference type="Proteomes" id="UP001333818"/>
    </source>
</evidence>
<keyword evidence="2" id="KW-1185">Reference proteome</keyword>
<dbReference type="AlphaFoldDB" id="A0AAW9PR64"/>
<sequence length="126" mass="14378">MINKLASWIQRALGKSSLEQKEQMPVISNGWVITVKGTVQSISKTDVDKGGHNPKYMCFFTVKDDEIVYENCDFQLGEKIQFRGKEKQIIEELGREMKIGDKVNVRSTGIEKKPRILSMTQITLID</sequence>
<protein>
    <submittedName>
        <fullName evidence="1">Uncharacterized protein</fullName>
    </submittedName>
</protein>